<keyword evidence="4" id="KW-0812">Transmembrane</keyword>
<dbReference type="Pfam" id="PF01553">
    <property type="entry name" value="Acyltransferase"/>
    <property type="match status" value="1"/>
</dbReference>
<evidence type="ECO:0000259" key="5">
    <source>
        <dbReference type="SMART" id="SM00563"/>
    </source>
</evidence>
<protein>
    <submittedName>
        <fullName evidence="6">1-acyl-sn-glycerol-3-phosphate acyltransferase</fullName>
    </submittedName>
</protein>
<evidence type="ECO:0000313" key="7">
    <source>
        <dbReference type="Proteomes" id="UP001317191"/>
    </source>
</evidence>
<feature type="domain" description="Phospholipid/glycerol acyltransferase" evidence="5">
    <location>
        <begin position="77"/>
        <end position="192"/>
    </location>
</feature>
<keyword evidence="3 6" id="KW-0012">Acyltransferase</keyword>
<dbReference type="EMBL" id="JAMLJM010000007">
    <property type="protein sequence ID" value="MCL9809583.1"/>
    <property type="molecule type" value="Genomic_DNA"/>
</dbReference>
<reference evidence="6 7" key="1">
    <citation type="submission" date="2022-05" db="EMBL/GenBank/DDBJ databases">
        <title>Flavobacterium sp., isolated from activated sludge.</title>
        <authorList>
            <person name="Ran Q."/>
        </authorList>
    </citation>
    <scope>NUCLEOTIDE SEQUENCE [LARGE SCALE GENOMIC DNA]</scope>
    <source>
        <strain evidence="6 7">HXWNR70</strain>
    </source>
</reference>
<name>A0ABT0TQ03_9FLAO</name>
<dbReference type="InterPro" id="IPR002123">
    <property type="entry name" value="Plipid/glycerol_acylTrfase"/>
</dbReference>
<accession>A0ABT0TQ03</accession>
<keyword evidence="4" id="KW-1133">Transmembrane helix</keyword>
<evidence type="ECO:0000256" key="3">
    <source>
        <dbReference type="ARBA" id="ARBA00023315"/>
    </source>
</evidence>
<keyword evidence="2" id="KW-0808">Transferase</keyword>
<proteinExistence type="predicted"/>
<dbReference type="GO" id="GO:0016746">
    <property type="term" value="F:acyltransferase activity"/>
    <property type="evidence" value="ECO:0007669"/>
    <property type="project" value="UniProtKB-KW"/>
</dbReference>
<comment type="caution">
    <text evidence="6">The sequence shown here is derived from an EMBL/GenBank/DDBJ whole genome shotgun (WGS) entry which is preliminary data.</text>
</comment>
<dbReference type="PANTHER" id="PTHR10434:SF11">
    <property type="entry name" value="1-ACYL-SN-GLYCEROL-3-PHOSPHATE ACYLTRANSFERASE"/>
    <property type="match status" value="1"/>
</dbReference>
<gene>
    <name evidence="6" type="ORF">NAT50_09460</name>
</gene>
<feature type="transmembrane region" description="Helical" evidence="4">
    <location>
        <begin position="12"/>
        <end position="35"/>
    </location>
</feature>
<comment type="pathway">
    <text evidence="1">Lipid metabolism.</text>
</comment>
<organism evidence="6 7">
    <name type="scientific">Flavobacterium luminosum</name>
    <dbReference type="NCBI Taxonomy" id="2949086"/>
    <lineage>
        <taxon>Bacteria</taxon>
        <taxon>Pseudomonadati</taxon>
        <taxon>Bacteroidota</taxon>
        <taxon>Flavobacteriia</taxon>
        <taxon>Flavobacteriales</taxon>
        <taxon>Flavobacteriaceae</taxon>
        <taxon>Flavobacterium</taxon>
    </lineage>
</organism>
<dbReference type="Proteomes" id="UP001317191">
    <property type="component" value="Unassembled WGS sequence"/>
</dbReference>
<evidence type="ECO:0000256" key="4">
    <source>
        <dbReference type="SAM" id="Phobius"/>
    </source>
</evidence>
<dbReference type="SUPFAM" id="SSF69593">
    <property type="entry name" value="Glycerol-3-phosphate (1)-acyltransferase"/>
    <property type="match status" value="1"/>
</dbReference>
<evidence type="ECO:0000256" key="1">
    <source>
        <dbReference type="ARBA" id="ARBA00005189"/>
    </source>
</evidence>
<sequence>MRLFKILFWCLWRIWFYCLAIIPIIVLFPLVLLSLSKESWYPFFFKIARFWAHFILWGSGFYYSVKAEQKIKPHKSYMFIANHTSMTDIMLMLAVVKNPFVFVGKKELEKIPIFGLFYKRAVISVDRDCPKSRIEVYEHAQRRIGQELSICIFPEGKVPDDESVVLDSFKGGAFNLAIEHKLPIVPMTFYDNKERFSYTFFSGAPGRLRVKIHSFLETDKLKDSDKKALREQARDIILHELKSDKAYMKTTLKAKKQ</sequence>
<dbReference type="RefSeq" id="WP_250593035.1">
    <property type="nucleotide sequence ID" value="NZ_JAMLJM010000007.1"/>
</dbReference>
<dbReference type="SMART" id="SM00563">
    <property type="entry name" value="PlsC"/>
    <property type="match status" value="1"/>
</dbReference>
<feature type="transmembrane region" description="Helical" evidence="4">
    <location>
        <begin position="47"/>
        <end position="65"/>
    </location>
</feature>
<evidence type="ECO:0000313" key="6">
    <source>
        <dbReference type="EMBL" id="MCL9809583.1"/>
    </source>
</evidence>
<dbReference type="CDD" id="cd07989">
    <property type="entry name" value="LPLAT_AGPAT-like"/>
    <property type="match status" value="1"/>
</dbReference>
<keyword evidence="4" id="KW-0472">Membrane</keyword>
<dbReference type="PANTHER" id="PTHR10434">
    <property type="entry name" value="1-ACYL-SN-GLYCEROL-3-PHOSPHATE ACYLTRANSFERASE"/>
    <property type="match status" value="1"/>
</dbReference>
<evidence type="ECO:0000256" key="2">
    <source>
        <dbReference type="ARBA" id="ARBA00022679"/>
    </source>
</evidence>
<keyword evidence="7" id="KW-1185">Reference proteome</keyword>